<dbReference type="EMBL" id="CP109546">
    <property type="protein sequence ID" value="WTZ13498.1"/>
    <property type="molecule type" value="Genomic_DNA"/>
</dbReference>
<dbReference type="Gene3D" id="1.10.600.10">
    <property type="entry name" value="Farnesyl Diphosphate Synthase"/>
    <property type="match status" value="1"/>
</dbReference>
<name>A0AAU3IAT6_9ACTN</name>
<proteinExistence type="inferred from homology"/>
<organism evidence="2">
    <name type="scientific">Streptomyces sp. NBC_01393</name>
    <dbReference type="NCBI Taxonomy" id="2903851"/>
    <lineage>
        <taxon>Bacteria</taxon>
        <taxon>Bacillati</taxon>
        <taxon>Actinomycetota</taxon>
        <taxon>Actinomycetes</taxon>
        <taxon>Kitasatosporales</taxon>
        <taxon>Streptomycetaceae</taxon>
        <taxon>Streptomyces</taxon>
    </lineage>
</organism>
<dbReference type="GO" id="GO:0008299">
    <property type="term" value="P:isoprenoid biosynthetic process"/>
    <property type="evidence" value="ECO:0007669"/>
    <property type="project" value="InterPro"/>
</dbReference>
<sequence length="341" mass="36808">MGVDCVRAKSYMDLHREMSADIEAERASALDMLGPSAVSVRAAVAELLEHRTFAYPLSVLPVIVHAVETGAPGPAVPLAVVHELWWTSACYLDDLADGQAVFAAGGLGESEALLATVISGIPLPLLVVQSPRIPEKARGPLSAEVVRCWITATEGQLRDLRADADAATRDAVVTAYLGKSGAPFSMVTAMAARLADRPDERVELWREFGNVLGILWQLFNDQQDILTGRNEDLANGTVTYLLACAVESAGRDCTDDVLELHTAARHSTDARAELTGVLLAPDVLRRYEEDISVFRDRAHRLLDELGGDRAYSDVLHDLVDRASPMLLRAAEPVARAVAPQL</sequence>
<evidence type="ECO:0000256" key="1">
    <source>
        <dbReference type="RuleBase" id="RU004466"/>
    </source>
</evidence>
<dbReference type="GO" id="GO:0004659">
    <property type="term" value="F:prenyltransferase activity"/>
    <property type="evidence" value="ECO:0007669"/>
    <property type="project" value="InterPro"/>
</dbReference>
<accession>A0AAU3IAT6</accession>
<protein>
    <submittedName>
        <fullName evidence="2">Polyprenyl synthetase family protein</fullName>
    </submittedName>
</protein>
<keyword evidence="1" id="KW-0808">Transferase</keyword>
<comment type="similarity">
    <text evidence="1">Belongs to the FPP/GGPP synthase family.</text>
</comment>
<dbReference type="InterPro" id="IPR008949">
    <property type="entry name" value="Isoprenoid_synthase_dom_sf"/>
</dbReference>
<dbReference type="InterPro" id="IPR000092">
    <property type="entry name" value="Polyprenyl_synt"/>
</dbReference>
<dbReference type="SUPFAM" id="SSF48576">
    <property type="entry name" value="Terpenoid synthases"/>
    <property type="match status" value="1"/>
</dbReference>
<evidence type="ECO:0000313" key="2">
    <source>
        <dbReference type="EMBL" id="WTZ13498.1"/>
    </source>
</evidence>
<gene>
    <name evidence="2" type="ORF">OG699_39325</name>
</gene>
<reference evidence="2" key="1">
    <citation type="submission" date="2022-10" db="EMBL/GenBank/DDBJ databases">
        <title>The complete genomes of actinobacterial strains from the NBC collection.</title>
        <authorList>
            <person name="Joergensen T.S."/>
            <person name="Alvarez Arevalo M."/>
            <person name="Sterndorff E.B."/>
            <person name="Faurdal D."/>
            <person name="Vuksanovic O."/>
            <person name="Mourched A.-S."/>
            <person name="Charusanti P."/>
            <person name="Shaw S."/>
            <person name="Blin K."/>
            <person name="Weber T."/>
        </authorList>
    </citation>
    <scope>NUCLEOTIDE SEQUENCE</scope>
    <source>
        <strain evidence="2">NBC_01393</strain>
    </source>
</reference>
<dbReference type="AlphaFoldDB" id="A0AAU3IAT6"/>
<dbReference type="Pfam" id="PF00348">
    <property type="entry name" value="polyprenyl_synt"/>
    <property type="match status" value="1"/>
</dbReference>